<evidence type="ECO:0000259" key="1">
    <source>
        <dbReference type="Pfam" id="PF01048"/>
    </source>
</evidence>
<dbReference type="GO" id="GO:0009116">
    <property type="term" value="P:nucleoside metabolic process"/>
    <property type="evidence" value="ECO:0007669"/>
    <property type="project" value="InterPro"/>
</dbReference>
<feature type="domain" description="Nucleoside phosphorylase" evidence="1">
    <location>
        <begin position="29"/>
        <end position="190"/>
    </location>
</feature>
<protein>
    <recommendedName>
        <fullName evidence="1">Nucleoside phosphorylase domain-containing protein</fullName>
    </recommendedName>
</protein>
<dbReference type="InterPro" id="IPR035994">
    <property type="entry name" value="Nucleoside_phosphorylase_sf"/>
</dbReference>
<dbReference type="GO" id="GO:0008930">
    <property type="term" value="F:methylthioadenosine nucleosidase activity"/>
    <property type="evidence" value="ECO:0007669"/>
    <property type="project" value="TreeGrafter"/>
</dbReference>
<gene>
    <name evidence="2" type="ORF">BIV57_19615</name>
</gene>
<proteinExistence type="predicted"/>
<dbReference type="Gene3D" id="3.40.50.1580">
    <property type="entry name" value="Nucleoside phosphorylase domain"/>
    <property type="match status" value="1"/>
</dbReference>
<keyword evidence="3" id="KW-1185">Reference proteome</keyword>
<comment type="caution">
    <text evidence="2">The sequence shown here is derived from an EMBL/GenBank/DDBJ whole genome shotgun (WGS) entry which is preliminary data.</text>
</comment>
<organism evidence="2 3">
    <name type="scientific">Mangrovactinospora gilvigrisea</name>
    <dbReference type="NCBI Taxonomy" id="1428644"/>
    <lineage>
        <taxon>Bacteria</taxon>
        <taxon>Bacillati</taxon>
        <taxon>Actinomycetota</taxon>
        <taxon>Actinomycetes</taxon>
        <taxon>Kitasatosporales</taxon>
        <taxon>Streptomycetaceae</taxon>
        <taxon>Mangrovactinospora</taxon>
    </lineage>
</organism>
<dbReference type="Pfam" id="PF01048">
    <property type="entry name" value="PNP_UDP_1"/>
    <property type="match status" value="1"/>
</dbReference>
<evidence type="ECO:0000313" key="2">
    <source>
        <dbReference type="EMBL" id="OIV35828.1"/>
    </source>
</evidence>
<accession>A0A1J7C2N0</accession>
<dbReference type="GO" id="GO:0008782">
    <property type="term" value="F:adenosylhomocysteine nucleosidase activity"/>
    <property type="evidence" value="ECO:0007669"/>
    <property type="project" value="TreeGrafter"/>
</dbReference>
<dbReference type="GO" id="GO:0019284">
    <property type="term" value="P:L-methionine salvage from S-adenosylmethionine"/>
    <property type="evidence" value="ECO:0007669"/>
    <property type="project" value="TreeGrafter"/>
</dbReference>
<evidence type="ECO:0000313" key="3">
    <source>
        <dbReference type="Proteomes" id="UP000243342"/>
    </source>
</evidence>
<dbReference type="SUPFAM" id="SSF53167">
    <property type="entry name" value="Purine and uridine phosphorylases"/>
    <property type="match status" value="1"/>
</dbReference>
<name>A0A1J7C2N0_9ACTN</name>
<dbReference type="PANTHER" id="PTHR46832">
    <property type="entry name" value="5'-METHYLTHIOADENOSINE/S-ADENOSYLHOMOCYSTEINE NUCLEOSIDASE"/>
    <property type="match status" value="1"/>
</dbReference>
<dbReference type="OrthoDB" id="4350493at2"/>
<dbReference type="GO" id="GO:0005829">
    <property type="term" value="C:cytosol"/>
    <property type="evidence" value="ECO:0007669"/>
    <property type="project" value="TreeGrafter"/>
</dbReference>
<sequence>MTRPLLVVCALPTEHHALRGGNWSAARARAGVLRTGMGAVRAHRAMARTLARPDAADAAVIASGFCAATDPSIAPGGFVVPDEVWDKSGIVPCPGAEPLAELLRAQGLTVHRGVLVSADHVVRGPERAELHETGAIGVDMECAATVRVAARTDPDRPVAVARVVVDTPVSELFRPATIRNGLHAYRALKAAVPAFLEWQARTGTDTTTSSENKAVEA</sequence>
<dbReference type="InterPro" id="IPR000845">
    <property type="entry name" value="Nucleoside_phosphorylase_d"/>
</dbReference>
<dbReference type="STRING" id="1428644.BIV57_19615"/>
<dbReference type="RefSeq" id="WP_071658230.1">
    <property type="nucleotide sequence ID" value="NZ_MLCF01000128.1"/>
</dbReference>
<dbReference type="PANTHER" id="PTHR46832:SF1">
    <property type="entry name" value="5'-METHYLTHIOADENOSINE_S-ADENOSYLHOMOCYSTEINE NUCLEOSIDASE"/>
    <property type="match status" value="1"/>
</dbReference>
<dbReference type="EMBL" id="MLCF01000128">
    <property type="protein sequence ID" value="OIV35828.1"/>
    <property type="molecule type" value="Genomic_DNA"/>
</dbReference>
<reference evidence="2 3" key="1">
    <citation type="submission" date="2016-10" db="EMBL/GenBank/DDBJ databases">
        <title>Genome sequence of Streptomyces gilvigriseus MUSC 26.</title>
        <authorList>
            <person name="Lee L.-H."/>
            <person name="Ser H.-L."/>
        </authorList>
    </citation>
    <scope>NUCLEOTIDE SEQUENCE [LARGE SCALE GENOMIC DNA]</scope>
    <source>
        <strain evidence="2 3">MUSC 26</strain>
    </source>
</reference>
<dbReference type="AlphaFoldDB" id="A0A1J7C2N0"/>
<dbReference type="Proteomes" id="UP000243342">
    <property type="component" value="Unassembled WGS sequence"/>
</dbReference>